<evidence type="ECO:0000313" key="11">
    <source>
        <dbReference type="Proteomes" id="UP000178825"/>
    </source>
</evidence>
<proteinExistence type="predicted"/>
<evidence type="ECO:0000256" key="3">
    <source>
        <dbReference type="ARBA" id="ARBA00022481"/>
    </source>
</evidence>
<dbReference type="GO" id="GO:0005886">
    <property type="term" value="C:plasma membrane"/>
    <property type="evidence" value="ECO:0007669"/>
    <property type="project" value="UniProtKB-SubCell"/>
</dbReference>
<evidence type="ECO:0000313" key="10">
    <source>
        <dbReference type="EMBL" id="OGG38211.1"/>
    </source>
</evidence>
<dbReference type="SUPFAM" id="SSF54523">
    <property type="entry name" value="Pili subunits"/>
    <property type="match status" value="1"/>
</dbReference>
<evidence type="ECO:0000256" key="2">
    <source>
        <dbReference type="ARBA" id="ARBA00022475"/>
    </source>
</evidence>
<dbReference type="EMBL" id="MFKJ01000029">
    <property type="protein sequence ID" value="OGG38211.1"/>
    <property type="molecule type" value="Genomic_DNA"/>
</dbReference>
<dbReference type="Pfam" id="PF12019">
    <property type="entry name" value="GspH"/>
    <property type="match status" value="1"/>
</dbReference>
<evidence type="ECO:0000256" key="5">
    <source>
        <dbReference type="ARBA" id="ARBA00022692"/>
    </source>
</evidence>
<name>A0A1F6BMR7_9BACT</name>
<evidence type="ECO:0000259" key="9">
    <source>
        <dbReference type="Pfam" id="PF12019"/>
    </source>
</evidence>
<keyword evidence="2" id="KW-1003">Cell membrane</keyword>
<reference evidence="10 11" key="1">
    <citation type="journal article" date="2016" name="Nat. Commun.">
        <title>Thousands of microbial genomes shed light on interconnected biogeochemical processes in an aquifer system.</title>
        <authorList>
            <person name="Anantharaman K."/>
            <person name="Brown C.T."/>
            <person name="Hug L.A."/>
            <person name="Sharon I."/>
            <person name="Castelle C.J."/>
            <person name="Probst A.J."/>
            <person name="Thomas B.C."/>
            <person name="Singh A."/>
            <person name="Wilkins M.J."/>
            <person name="Karaoz U."/>
            <person name="Brodie E.L."/>
            <person name="Williams K.H."/>
            <person name="Hubbard S.S."/>
            <person name="Banfield J.F."/>
        </authorList>
    </citation>
    <scope>NUCLEOTIDE SEQUENCE [LARGE SCALE GENOMIC DNA]</scope>
</reference>
<keyword evidence="7 8" id="KW-0472">Membrane</keyword>
<dbReference type="AlphaFoldDB" id="A0A1F6BMR7"/>
<evidence type="ECO:0000256" key="6">
    <source>
        <dbReference type="ARBA" id="ARBA00022989"/>
    </source>
</evidence>
<sequence length="143" mass="15785">MKRGFSAIELLVVSGLMVLIITVSLPLLASYQKTTKLRNEARVLATNLRLAQQKAITEQIIYKILFPDTTSYQIVNNGTGDVFKTIEMETEVTLNEITGFTDDSIRFTATGAVVEAGSVKLINTKEEISIIEIKPSGYVDINE</sequence>
<organism evidence="10 11">
    <name type="scientific">Candidatus Jorgensenbacteria bacterium RIFCSPHIGHO2_02_FULL_45_20</name>
    <dbReference type="NCBI Taxonomy" id="1798470"/>
    <lineage>
        <taxon>Bacteria</taxon>
        <taxon>Candidatus Joergenseniibacteriota</taxon>
    </lineage>
</organism>
<dbReference type="Proteomes" id="UP000178825">
    <property type="component" value="Unassembled WGS sequence"/>
</dbReference>
<comment type="caution">
    <text evidence="10">The sequence shown here is derived from an EMBL/GenBank/DDBJ whole genome shotgun (WGS) entry which is preliminary data.</text>
</comment>
<keyword evidence="4" id="KW-0997">Cell inner membrane</keyword>
<evidence type="ECO:0000256" key="8">
    <source>
        <dbReference type="SAM" id="Phobius"/>
    </source>
</evidence>
<evidence type="ECO:0000256" key="7">
    <source>
        <dbReference type="ARBA" id="ARBA00023136"/>
    </source>
</evidence>
<keyword evidence="3" id="KW-0488">Methylation</keyword>
<evidence type="ECO:0000256" key="1">
    <source>
        <dbReference type="ARBA" id="ARBA00004377"/>
    </source>
</evidence>
<dbReference type="STRING" id="1798470.A3D55_01470"/>
<dbReference type="InterPro" id="IPR022346">
    <property type="entry name" value="T2SS_GspH"/>
</dbReference>
<dbReference type="GO" id="GO:0015627">
    <property type="term" value="C:type II protein secretion system complex"/>
    <property type="evidence" value="ECO:0007669"/>
    <property type="project" value="InterPro"/>
</dbReference>
<dbReference type="InterPro" id="IPR045584">
    <property type="entry name" value="Pilin-like"/>
</dbReference>
<keyword evidence="5 8" id="KW-0812">Transmembrane</keyword>
<comment type="subcellular location">
    <subcellularLocation>
        <location evidence="1">Cell inner membrane</location>
        <topology evidence="1">Single-pass membrane protein</topology>
    </subcellularLocation>
</comment>
<accession>A0A1F6BMR7</accession>
<protein>
    <recommendedName>
        <fullName evidence="9">General secretion pathway GspH domain-containing protein</fullName>
    </recommendedName>
</protein>
<dbReference type="GO" id="GO:0015628">
    <property type="term" value="P:protein secretion by the type II secretion system"/>
    <property type="evidence" value="ECO:0007669"/>
    <property type="project" value="InterPro"/>
</dbReference>
<gene>
    <name evidence="10" type="ORF">A3D55_01470</name>
</gene>
<feature type="transmembrane region" description="Helical" evidence="8">
    <location>
        <begin position="6"/>
        <end position="29"/>
    </location>
</feature>
<evidence type="ECO:0000256" key="4">
    <source>
        <dbReference type="ARBA" id="ARBA00022519"/>
    </source>
</evidence>
<feature type="domain" description="General secretion pathway GspH" evidence="9">
    <location>
        <begin position="40"/>
        <end position="127"/>
    </location>
</feature>
<keyword evidence="6 8" id="KW-1133">Transmembrane helix</keyword>